<dbReference type="InterPro" id="IPR036812">
    <property type="entry name" value="NAD(P)_OxRdtase_dom_sf"/>
</dbReference>
<dbReference type="InterPro" id="IPR050791">
    <property type="entry name" value="Aldo-Keto_reductase"/>
</dbReference>
<dbReference type="GO" id="GO:0016491">
    <property type="term" value="F:oxidoreductase activity"/>
    <property type="evidence" value="ECO:0007669"/>
    <property type="project" value="UniProtKB-KW"/>
</dbReference>
<dbReference type="GO" id="GO:0005737">
    <property type="term" value="C:cytoplasm"/>
    <property type="evidence" value="ECO:0007669"/>
    <property type="project" value="TreeGrafter"/>
</dbReference>
<proteinExistence type="predicted"/>
<sequence>MMSRALQNVPLGRGGPAVPVLGLGCMAMTGSYGARDAGEALRTIHHAVDRGVTLIDTADMYGWGANEELVGQALTARPGLRQRVQIATKFGFVKPEGGGDIRGIDGRPERVPLALEASLRRLGTDVVDLWYLHRLDPDVPVEETVGAMADEVRKGRVKQIGLSEVSPATLRKAAEIHPTAAVQSEFSLVSREPEDGLLAACAETGTSFVAYGALGRGLLAGSVGGGGLAADDGRKIYPRFAPENLARNADLAARLAALAAGRNTTPAALALAWVLSAGSEAAPVIALFGASRPSRVDDNLAALALQLTEEDRATIGAALPAEAVAGDRYAPDRMAAIDR</sequence>
<organism evidence="3 4">
    <name type="scientific">Tistrella mobilis</name>
    <dbReference type="NCBI Taxonomy" id="171437"/>
    <lineage>
        <taxon>Bacteria</taxon>
        <taxon>Pseudomonadati</taxon>
        <taxon>Pseudomonadota</taxon>
        <taxon>Alphaproteobacteria</taxon>
        <taxon>Geminicoccales</taxon>
        <taxon>Geminicoccaceae</taxon>
        <taxon>Tistrella</taxon>
    </lineage>
</organism>
<reference evidence="3 4" key="1">
    <citation type="submission" date="2015-12" db="EMBL/GenBank/DDBJ databases">
        <title>Genome sequence of Tistrella mobilis MCCC 1A02139.</title>
        <authorList>
            <person name="Lu L."/>
            <person name="Lai Q."/>
            <person name="Shao Z."/>
            <person name="Qian P."/>
        </authorList>
    </citation>
    <scope>NUCLEOTIDE SEQUENCE [LARGE SCALE GENOMIC DNA]</scope>
    <source>
        <strain evidence="3 4">MCCC 1A02139</strain>
    </source>
</reference>
<gene>
    <name evidence="3" type="ORF">AUP44_16605</name>
</gene>
<evidence type="ECO:0000259" key="2">
    <source>
        <dbReference type="Pfam" id="PF00248"/>
    </source>
</evidence>
<dbReference type="EMBL" id="LPZR01000224">
    <property type="protein sequence ID" value="KYO49602.1"/>
    <property type="molecule type" value="Genomic_DNA"/>
</dbReference>
<protein>
    <submittedName>
        <fullName evidence="3">Aldo/keto reductase</fullName>
    </submittedName>
</protein>
<comment type="caution">
    <text evidence="3">The sequence shown here is derived from an EMBL/GenBank/DDBJ whole genome shotgun (WGS) entry which is preliminary data.</text>
</comment>
<dbReference type="PROSITE" id="PS51257">
    <property type="entry name" value="PROKAR_LIPOPROTEIN"/>
    <property type="match status" value="1"/>
</dbReference>
<dbReference type="SUPFAM" id="SSF51430">
    <property type="entry name" value="NAD(P)-linked oxidoreductase"/>
    <property type="match status" value="1"/>
</dbReference>
<name>A0A162JPM4_9PROT</name>
<dbReference type="Pfam" id="PF00248">
    <property type="entry name" value="Aldo_ket_red"/>
    <property type="match status" value="1"/>
</dbReference>
<dbReference type="PANTHER" id="PTHR43625">
    <property type="entry name" value="AFLATOXIN B1 ALDEHYDE REDUCTASE"/>
    <property type="match status" value="1"/>
</dbReference>
<evidence type="ECO:0000256" key="1">
    <source>
        <dbReference type="ARBA" id="ARBA00023002"/>
    </source>
</evidence>
<dbReference type="PANTHER" id="PTHR43625:SF40">
    <property type="entry name" value="ALDO-KETO REDUCTASE YAKC [NADP(+)]"/>
    <property type="match status" value="1"/>
</dbReference>
<evidence type="ECO:0000313" key="4">
    <source>
        <dbReference type="Proteomes" id="UP000075787"/>
    </source>
</evidence>
<evidence type="ECO:0000313" key="3">
    <source>
        <dbReference type="EMBL" id="KYO49602.1"/>
    </source>
</evidence>
<dbReference type="Proteomes" id="UP000075787">
    <property type="component" value="Unassembled WGS sequence"/>
</dbReference>
<dbReference type="AlphaFoldDB" id="A0A162JPM4"/>
<dbReference type="InterPro" id="IPR023210">
    <property type="entry name" value="NADP_OxRdtase_dom"/>
</dbReference>
<feature type="domain" description="NADP-dependent oxidoreductase" evidence="2">
    <location>
        <begin position="21"/>
        <end position="317"/>
    </location>
</feature>
<keyword evidence="1" id="KW-0560">Oxidoreductase</keyword>
<dbReference type="Gene3D" id="3.20.20.100">
    <property type="entry name" value="NADP-dependent oxidoreductase domain"/>
    <property type="match status" value="1"/>
</dbReference>
<accession>A0A162JPM4</accession>
<dbReference type="GeneID" id="97239554"/>
<dbReference type="RefSeq" id="WP_062770051.1">
    <property type="nucleotide sequence ID" value="NZ_CP121043.1"/>
</dbReference>